<feature type="compositionally biased region" description="Low complexity" evidence="2">
    <location>
        <begin position="255"/>
        <end position="265"/>
    </location>
</feature>
<feature type="compositionally biased region" description="Basic and acidic residues" evidence="2">
    <location>
        <begin position="1666"/>
        <end position="1678"/>
    </location>
</feature>
<feature type="region of interest" description="Disordered" evidence="2">
    <location>
        <begin position="1478"/>
        <end position="1508"/>
    </location>
</feature>
<feature type="compositionally biased region" description="Basic and acidic residues" evidence="2">
    <location>
        <begin position="569"/>
        <end position="586"/>
    </location>
</feature>
<dbReference type="SMART" id="SM00513">
    <property type="entry name" value="SAP"/>
    <property type="match status" value="1"/>
</dbReference>
<accession>F7DWP6</accession>
<evidence type="ECO:0000256" key="2">
    <source>
        <dbReference type="SAM" id="MobiDB-lite"/>
    </source>
</evidence>
<feature type="region of interest" description="Disordered" evidence="2">
    <location>
        <begin position="96"/>
        <end position="333"/>
    </location>
</feature>
<dbReference type="Ensembl" id="ENSXETT00000047941">
    <property type="protein sequence ID" value="ENSXETP00000047941"/>
    <property type="gene ID" value="ENSXETG00000025376"/>
</dbReference>
<dbReference type="InterPro" id="IPR035979">
    <property type="entry name" value="RBD_domain_sf"/>
</dbReference>
<dbReference type="InterPro" id="IPR034257">
    <property type="entry name" value="Acinus_RRM"/>
</dbReference>
<dbReference type="eggNOG" id="KOG2416">
    <property type="taxonomic scope" value="Eukaryota"/>
</dbReference>
<gene>
    <name evidence="5" type="primary">acin1</name>
</gene>
<feature type="compositionally biased region" description="Acidic residues" evidence="2">
    <location>
        <begin position="1485"/>
        <end position="1503"/>
    </location>
</feature>
<reference evidence="5" key="2">
    <citation type="submission" date="2011-06" db="UniProtKB">
        <authorList>
            <consortium name="Ensembl"/>
        </authorList>
    </citation>
    <scope>IDENTIFICATION</scope>
</reference>
<dbReference type="InterPro" id="IPR000504">
    <property type="entry name" value="RRM_dom"/>
</dbReference>
<evidence type="ECO:0000256" key="1">
    <source>
        <dbReference type="PROSITE-ProRule" id="PRU00176"/>
    </source>
</evidence>
<feature type="compositionally biased region" description="Basic and acidic residues" evidence="2">
    <location>
        <begin position="1747"/>
        <end position="1769"/>
    </location>
</feature>
<feature type="compositionally biased region" description="Basic residues" evidence="2">
    <location>
        <begin position="1733"/>
        <end position="1746"/>
    </location>
</feature>
<feature type="region of interest" description="Disordered" evidence="2">
    <location>
        <begin position="986"/>
        <end position="1022"/>
    </location>
</feature>
<dbReference type="SUPFAM" id="SSF54928">
    <property type="entry name" value="RNA-binding domain, RBD"/>
    <property type="match status" value="1"/>
</dbReference>
<feature type="region of interest" description="Disordered" evidence="2">
    <location>
        <begin position="1666"/>
        <end position="1769"/>
    </location>
</feature>
<dbReference type="PROSITE" id="PS50800">
    <property type="entry name" value="SAP"/>
    <property type="match status" value="1"/>
</dbReference>
<dbReference type="GO" id="GO:0003723">
    <property type="term" value="F:RNA binding"/>
    <property type="evidence" value="ECO:0007669"/>
    <property type="project" value="UniProtKB-UniRule"/>
</dbReference>
<dbReference type="Xenbase" id="XB-GENE-959536">
    <property type="gene designation" value="acin1"/>
</dbReference>
<dbReference type="Gene3D" id="3.30.70.330">
    <property type="match status" value="1"/>
</dbReference>
<proteinExistence type="predicted"/>
<dbReference type="PANTHER" id="PTHR46589">
    <property type="entry name" value="APOPTOTIC CHROMATIN CONDENSATION INDUCER IN THE NUCLEUS"/>
    <property type="match status" value="1"/>
</dbReference>
<feature type="compositionally biased region" description="Basic and acidic residues" evidence="2">
    <location>
        <begin position="1169"/>
        <end position="1179"/>
    </location>
</feature>
<dbReference type="InterPro" id="IPR032552">
    <property type="entry name" value="RSB_motif"/>
</dbReference>
<feature type="compositionally biased region" description="Basic and acidic residues" evidence="2">
    <location>
        <begin position="1793"/>
        <end position="1857"/>
    </location>
</feature>
<dbReference type="PaxDb" id="8364-ENSXETP00000052614"/>
<dbReference type="InterPro" id="IPR052793">
    <property type="entry name" value="EJC-associated_protein"/>
</dbReference>
<feature type="compositionally biased region" description="Basic and acidic residues" evidence="2">
    <location>
        <begin position="596"/>
        <end position="628"/>
    </location>
</feature>
<feature type="compositionally biased region" description="Low complexity" evidence="2">
    <location>
        <begin position="1184"/>
        <end position="1196"/>
    </location>
</feature>
<feature type="region of interest" description="Disordered" evidence="2">
    <location>
        <begin position="1112"/>
        <end position="1416"/>
    </location>
</feature>
<keyword evidence="1" id="KW-0694">RNA-binding</keyword>
<evidence type="ECO:0000259" key="3">
    <source>
        <dbReference type="PROSITE" id="PS50102"/>
    </source>
</evidence>
<dbReference type="SUPFAM" id="SSF68906">
    <property type="entry name" value="SAP domain"/>
    <property type="match status" value="1"/>
</dbReference>
<dbReference type="Bgee" id="ENSXETG00000025376">
    <property type="expression patterns" value="Expressed in gastrula and 25 other cell types or tissues"/>
</dbReference>
<name>F7DWP6_XENTR</name>
<feature type="region of interest" description="Disordered" evidence="2">
    <location>
        <begin position="1444"/>
        <end position="1465"/>
    </location>
</feature>
<feature type="compositionally biased region" description="Acidic residues" evidence="2">
    <location>
        <begin position="212"/>
        <end position="227"/>
    </location>
</feature>
<feature type="compositionally biased region" description="Basic and acidic residues" evidence="2">
    <location>
        <begin position="202"/>
        <end position="211"/>
    </location>
</feature>
<feature type="compositionally biased region" description="Low complexity" evidence="2">
    <location>
        <begin position="1379"/>
        <end position="1390"/>
    </location>
</feature>
<dbReference type="PANTHER" id="PTHR46589:SF1">
    <property type="entry name" value="APOPTOTIC CHROMATIN CONDENSATION INDUCER IN THE NUCLEUS"/>
    <property type="match status" value="1"/>
</dbReference>
<dbReference type="STRING" id="8364.ENSXETP00000047941"/>
<feature type="domain" description="RRM" evidence="3">
    <location>
        <begin position="1577"/>
        <end position="1654"/>
    </location>
</feature>
<reference evidence="5" key="1">
    <citation type="journal article" date="2010" name="Science">
        <title>The genome of the Western clawed frog Xenopus tropicalis.</title>
        <authorList>
            <person name="Hellsten U."/>
            <person name="Harland R.M."/>
            <person name="Gilchrist M.J."/>
            <person name="Hendrix D."/>
            <person name="Jurka J."/>
            <person name="Kapitonov V."/>
            <person name="Ovcharenko I."/>
            <person name="Putnam N.H."/>
            <person name="Shu S."/>
            <person name="Taher L."/>
            <person name="Blitz I.L."/>
            <person name="Blumberg B."/>
            <person name="Dichmann D.S."/>
            <person name="Dubchak I."/>
            <person name="Amaya E."/>
            <person name="Detter J.C."/>
            <person name="Fletcher R."/>
            <person name="Gerhard D.S."/>
            <person name="Goodstein D."/>
            <person name="Graves T."/>
            <person name="Grigoriev I.V."/>
            <person name="Grimwood J."/>
            <person name="Kawashima T."/>
            <person name="Lindquist E."/>
            <person name="Lucas S.M."/>
            <person name="Mead P.E."/>
            <person name="Mitros T."/>
            <person name="Ogino H."/>
            <person name="Ohta Y."/>
            <person name="Poliakov A.V."/>
            <person name="Pollet N."/>
            <person name="Robert J."/>
            <person name="Salamov A."/>
            <person name="Sater A.K."/>
            <person name="Schmutz J."/>
            <person name="Terry A."/>
            <person name="Vize P.D."/>
            <person name="Warren W.C."/>
            <person name="Wells D."/>
            <person name="Wills A."/>
            <person name="Wilson R.K."/>
            <person name="Zimmerman L.B."/>
            <person name="Zorn A.M."/>
            <person name="Grainger R."/>
            <person name="Grammer T."/>
            <person name="Khokha M.K."/>
            <person name="Richardson P.M."/>
            <person name="Rokhsar D.S."/>
        </authorList>
    </citation>
    <scope>NUCLEOTIDE SEQUENCE [LARGE SCALE GENOMIC DNA]</scope>
    <source>
        <strain evidence="5">Nigerian</strain>
    </source>
</reference>
<feature type="domain" description="SAP" evidence="4">
    <location>
        <begin position="14"/>
        <end position="48"/>
    </location>
</feature>
<dbReference type="InterPro" id="IPR003034">
    <property type="entry name" value="SAP_dom"/>
</dbReference>
<feature type="compositionally biased region" description="Basic and acidic residues" evidence="2">
    <location>
        <begin position="299"/>
        <end position="322"/>
    </location>
</feature>
<protein>
    <submittedName>
        <fullName evidence="5">Apoptotic chromatin condensation inducer 1</fullName>
    </submittedName>
</protein>
<feature type="compositionally biased region" description="Basic and acidic residues" evidence="2">
    <location>
        <begin position="1687"/>
        <end position="1732"/>
    </location>
</feature>
<feature type="compositionally biased region" description="Basic residues" evidence="2">
    <location>
        <begin position="164"/>
        <end position="176"/>
    </location>
</feature>
<feature type="region of interest" description="Disordered" evidence="2">
    <location>
        <begin position="1793"/>
        <end position="1878"/>
    </location>
</feature>
<evidence type="ECO:0000259" key="4">
    <source>
        <dbReference type="PROSITE" id="PS50800"/>
    </source>
</evidence>
<feature type="compositionally biased region" description="Polar residues" evidence="2">
    <location>
        <begin position="1406"/>
        <end position="1416"/>
    </location>
</feature>
<dbReference type="Gene3D" id="1.10.720.30">
    <property type="entry name" value="SAP domain"/>
    <property type="match status" value="1"/>
</dbReference>
<feature type="compositionally biased region" description="Polar residues" evidence="2">
    <location>
        <begin position="243"/>
        <end position="253"/>
    </location>
</feature>
<dbReference type="FunFam" id="3.30.70.330:FF:000147">
    <property type="entry name" value="Apoptotic chromatin condensation inducer in the nucleus"/>
    <property type="match status" value="1"/>
</dbReference>
<sequence length="1878" mass="212138">MAELEDVTLDGRPLDSLRVTDLRAALEERGLAKSGQKSALMKRLKGALMLENLQKHSTPHAGFQPNSQMGEEMGQNSFIKQYLEKQQELLRQRLQKEAREAAETGEPLVESEDENIPTDMVPEPPDLIRSVMKIPEEGLQKRTPKKCQPVLEEPEDSEEELPRKRERRSPRVKQAKTLKPLVLAQPLQEQEPRRVSTRVRRSKGDANTLKEEAEDVGEEEEEIDEDQEVKLDEETPKRRRSSTRTVTPQQPQKSPGPNRSPSPSGLTERRCRTLSAEAEQVPEERVPPLLPLEGIRQQMSEKHTSPESEKSVSPKFQIDRSYKSPQKWGRQTREKIERGLEPDAQKYQESSFVIRQTSSWSQESEKIKIKHQELKLNEEKEGELKPLFITKSPTSKDIKPSPALVLIKPPSQGRSDRKTTLGDHSIQIVEKSSGRGVQAMSILEKQEPATNTSVKEDSKSLQIPICPDIERSETESLPEIDQNVPRQSVTDYEPEPEKPLTVSSIGAPAITKMRKLKIKTLKSTYDHSQHDIAKIGHAHIHTNLEKETPDLSEIIVCRDVPFVPQIKECEQQSEHKTATPHPKEELDNTSVMSQQEDNRETTEHKEAEESMETEEHVDTKEHGEKGEDTSYIISDQEKLVEKPRISSPCLSVLEIAEEPSLPEHAMREELIVPCEMNAANPPTALSHSVKDISLKIQETSVLKPEEEVPQSIQEDIHVELINTKEQERASLETVKEIDSEDTSETVLCVTSTTLLSHDTSVCTEVKPSPVYLQEKDSPILVSPTEDVAVEEALEPPQDIPGFIEEVTPLKSPETNIQMAAEKDTSPINDEDSKENIPEVTVLQITTESVTDSVDQEMFDMPIVQDTPELEAPEEKNTFIQDKTNIIAVIQNVPNELKPADGLEPTVDVSFENIRDDEPTAVFAPDESSVEVQETTSSASQKHIVPLVMEEPPIPVQDDHGLDLVAKESECPSKNEYSEMMASEMLTDNQTPAETVQSKESASLITQESNELKNSNTISEGNNDSQQELFLEEKMEDTLEDSKSAFSIMQELNVNSDSLPQSTNPEEIVDKPTISTTIDEESTEFTDCTTVVQLDQPSSVEAVETLKNNIASESECLAPMETTPSTALEELEPSPENNEIETARFPDSEMPCTEEAVEKQDAAACATEEPSLHTDKDRYSRRSRSSSVSSSKSRSSSCHSDKEATKMASPEVMNSPDHQPPRSPSLPNQESSELPQSTSPPPSPKTMQLQEDLIPPLNNTVQPGRGVRRQLHSDSEDPDMQEHTKRIKLEQDSEDQDSKSPVPREQEVEEEQSPEADSGTPESEDVVMEASECQTEGETREAAPPQSSEEFCEGDDKKESTTPPRTFKRKISVISAGKCSTQPSSSTTTNSDNEGAHPARRRRWGASTATTQKKPSISISTESLKNLIPEIKEIKQEAVVDLHAEDTHISEDEAERNGDDGSHDKGLKICRTVTQVVPAEIKENGQEEGEVKEDEAENAAEPEPDPAPVEIEVAPPVEPEVKKPPAESPARAEVRVTLGDTLLRRSISQQKSGVSVTIDDPVRTASQLPSPPRNKISCIVHICNLVRPFTLGQLKELLSRTGAIIEENFWIDKIKSHCYVTYSTTEEAVATRNSLHGVKWPQSNPKFLSVDFAEQDELDFHRGLLVERPPEPKPEEPPHPHPHIPALRGEHREHDRGAREQWAEREREMERRERTRSEREWDRDKIREGPRSRSRDRRRKEHAKSKEKKNEKKEKVQEEPPAKLLDDLFHKTKAAPCIYWLPLTEDQILKKVADRAERAKEREKRRKEQEEQEEEERKERAKEREKEAERNRERAREADREKRREHSRERPRERERRETKRHSRSRSRSTPVRDRGGRR</sequence>
<dbReference type="CDD" id="cd12432">
    <property type="entry name" value="RRM_ACINU"/>
    <property type="match status" value="1"/>
</dbReference>
<evidence type="ECO:0000313" key="5">
    <source>
        <dbReference type="Ensembl" id="ENSXETP00000047941"/>
    </source>
</evidence>
<organism evidence="5">
    <name type="scientific">Xenopus tropicalis</name>
    <name type="common">Western clawed frog</name>
    <name type="synonym">Silurana tropicalis</name>
    <dbReference type="NCBI Taxonomy" id="8364"/>
    <lineage>
        <taxon>Eukaryota</taxon>
        <taxon>Metazoa</taxon>
        <taxon>Chordata</taxon>
        <taxon>Craniata</taxon>
        <taxon>Vertebrata</taxon>
        <taxon>Euteleostomi</taxon>
        <taxon>Amphibia</taxon>
        <taxon>Batrachia</taxon>
        <taxon>Anura</taxon>
        <taxon>Pipoidea</taxon>
        <taxon>Pipidae</taxon>
        <taxon>Xenopodinae</taxon>
        <taxon>Xenopus</taxon>
        <taxon>Silurana</taxon>
    </lineage>
</organism>
<dbReference type="Pfam" id="PF02037">
    <property type="entry name" value="SAP"/>
    <property type="match status" value="1"/>
</dbReference>
<dbReference type="GeneTree" id="ENSGT00710000106790"/>
<dbReference type="InterPro" id="IPR012677">
    <property type="entry name" value="Nucleotide-bd_a/b_plait_sf"/>
</dbReference>
<dbReference type="InterPro" id="IPR036361">
    <property type="entry name" value="SAP_dom_sf"/>
</dbReference>
<dbReference type="HOGENOM" id="CLU_005840_0_0_1"/>
<dbReference type="PROSITE" id="PS50102">
    <property type="entry name" value="RRM"/>
    <property type="match status" value="1"/>
</dbReference>
<feature type="region of interest" description="Disordered" evidence="2">
    <location>
        <begin position="569"/>
        <end position="628"/>
    </location>
</feature>
<feature type="region of interest" description="Disordered" evidence="2">
    <location>
        <begin position="387"/>
        <end position="502"/>
    </location>
</feature>
<dbReference type="Pfam" id="PF16294">
    <property type="entry name" value="RSB_motif"/>
    <property type="match status" value="1"/>
</dbReference>
<feature type="compositionally biased region" description="Basic and acidic residues" evidence="2">
    <location>
        <begin position="1270"/>
        <end position="1305"/>
    </location>
</feature>